<organism evidence="3">
    <name type="scientific">metagenome</name>
    <dbReference type="NCBI Taxonomy" id="256318"/>
    <lineage>
        <taxon>unclassified sequences</taxon>
        <taxon>metagenomes</taxon>
    </lineage>
</organism>
<feature type="compositionally biased region" description="Polar residues" evidence="1">
    <location>
        <begin position="143"/>
        <end position="152"/>
    </location>
</feature>
<name>A0A2P2C372_9ZZZZ</name>
<feature type="region of interest" description="Disordered" evidence="1">
    <location>
        <begin position="143"/>
        <end position="257"/>
    </location>
</feature>
<dbReference type="AlphaFoldDB" id="A0A2P2C372"/>
<feature type="compositionally biased region" description="Low complexity" evidence="1">
    <location>
        <begin position="165"/>
        <end position="202"/>
    </location>
</feature>
<keyword evidence="2" id="KW-0812">Transmembrane</keyword>
<gene>
    <name evidence="3" type="ORF">NOCA2350016</name>
</gene>
<keyword evidence="2" id="KW-0472">Membrane</keyword>
<protein>
    <submittedName>
        <fullName evidence="3">Uncharacterized protein</fullName>
    </submittedName>
</protein>
<sequence>MSTRLGALLGVAITGLAGLGAAVVLTAAPAQAAGCSGSHGITVVVDFNQLGGTSVACAAGAARSASSATTAAGFPLSYVQRSPGFVCRISGAPADASCVNTPPATAYWGLFWNDGHGGGWVYASLGAGSLTVPDGGYVGWAWQGSSTRTTPGVTPVARDEPAPTPTRSPTTTPTKTPTKAPTSSSPTRTPSTSTSSASSPTAGQSAAGYPTASATRTKSAKASSSPAPSDSASVDGTSASPTTTETAVIADPADPGDGSGGLPLWVVGGVIAVLIGGAAAVSVLRRRGEHSP</sequence>
<accession>A0A2P2C372</accession>
<proteinExistence type="predicted"/>
<reference evidence="3" key="1">
    <citation type="submission" date="2015-08" db="EMBL/GenBank/DDBJ databases">
        <authorList>
            <person name="Babu N.S."/>
            <person name="Beckwith C.J."/>
            <person name="Beseler K.G."/>
            <person name="Brison A."/>
            <person name="Carone J.V."/>
            <person name="Caskin T.P."/>
            <person name="Diamond M."/>
            <person name="Durham M.E."/>
            <person name="Foxe J.M."/>
            <person name="Go M."/>
            <person name="Henderson B.A."/>
            <person name="Jones I.B."/>
            <person name="McGettigan J.A."/>
            <person name="Micheletti S.J."/>
            <person name="Nasrallah M.E."/>
            <person name="Ortiz D."/>
            <person name="Piller C.R."/>
            <person name="Privatt S.R."/>
            <person name="Schneider S.L."/>
            <person name="Sharp S."/>
            <person name="Smith T.C."/>
            <person name="Stanton J.D."/>
            <person name="Ullery H.E."/>
            <person name="Wilson R.J."/>
            <person name="Serrano M.G."/>
            <person name="Buck G."/>
            <person name="Lee V."/>
            <person name="Wang Y."/>
            <person name="Carvalho R."/>
            <person name="Voegtly L."/>
            <person name="Shi R."/>
            <person name="Duckworth R."/>
            <person name="Johnson A."/>
            <person name="Loviza R."/>
            <person name="Walstead R."/>
            <person name="Shah Z."/>
            <person name="Kiflezghi M."/>
            <person name="Wade K."/>
            <person name="Ball S.L."/>
            <person name="Bradley K.W."/>
            <person name="Asai D.J."/>
            <person name="Bowman C.A."/>
            <person name="Russell D.A."/>
            <person name="Pope W.H."/>
            <person name="Jacobs-Sera D."/>
            <person name="Hendrix R.W."/>
            <person name="Hatfull G.F."/>
        </authorList>
    </citation>
    <scope>NUCLEOTIDE SEQUENCE</scope>
</reference>
<evidence type="ECO:0000256" key="1">
    <source>
        <dbReference type="SAM" id="MobiDB-lite"/>
    </source>
</evidence>
<feature type="compositionally biased region" description="Polar residues" evidence="1">
    <location>
        <begin position="234"/>
        <end position="246"/>
    </location>
</feature>
<feature type="compositionally biased region" description="Low complexity" evidence="1">
    <location>
        <begin position="210"/>
        <end position="233"/>
    </location>
</feature>
<keyword evidence="2" id="KW-1133">Transmembrane helix</keyword>
<feature type="transmembrane region" description="Helical" evidence="2">
    <location>
        <begin position="262"/>
        <end position="284"/>
    </location>
</feature>
<evidence type="ECO:0000256" key="2">
    <source>
        <dbReference type="SAM" id="Phobius"/>
    </source>
</evidence>
<dbReference type="EMBL" id="CZKA01000029">
    <property type="protein sequence ID" value="CUR56473.1"/>
    <property type="molecule type" value="Genomic_DNA"/>
</dbReference>
<evidence type="ECO:0000313" key="3">
    <source>
        <dbReference type="EMBL" id="CUR56473.1"/>
    </source>
</evidence>